<evidence type="ECO:0000313" key="1">
    <source>
        <dbReference type="EMBL" id="EEB46071.1"/>
    </source>
</evidence>
<accession>B6XEY3</accession>
<sequence length="79" mass="9196">MEDKRKMLNALFTRLNWDAQDTGMIRLRNAEIGGRLQTRCTELWKEVINATEPTEDLINRLTVFHSDVEKAAKETGLYK</sequence>
<reference evidence="1 2" key="1">
    <citation type="submission" date="2008-10" db="EMBL/GenBank/DDBJ databases">
        <title>Draft genome sequence of Providencia alcalifaciens (DSM 30120).</title>
        <authorList>
            <person name="Sudarsanam P."/>
            <person name="Ley R."/>
            <person name="Guruge J."/>
            <person name="Turnbaugh P.J."/>
            <person name="Mahowald M."/>
            <person name="Liep D."/>
            <person name="Gordon J."/>
        </authorList>
    </citation>
    <scope>NUCLEOTIDE SEQUENCE [LARGE SCALE GENOMIC DNA]</scope>
    <source>
        <strain evidence="1 2">DSM 30120</strain>
    </source>
</reference>
<dbReference type="EMBL" id="ABXW01000046">
    <property type="protein sequence ID" value="EEB46071.1"/>
    <property type="molecule type" value="Genomic_DNA"/>
</dbReference>
<comment type="caution">
    <text evidence="1">The sequence shown here is derived from an EMBL/GenBank/DDBJ whole genome shotgun (WGS) entry which is preliminary data.</text>
</comment>
<reference evidence="1 2" key="2">
    <citation type="submission" date="2008-10" db="EMBL/GenBank/DDBJ databases">
        <authorList>
            <person name="Fulton L."/>
            <person name="Clifton S."/>
            <person name="Fulton B."/>
            <person name="Xu J."/>
            <person name="Minx P."/>
            <person name="Pepin K.H."/>
            <person name="Johnson M."/>
            <person name="Bhonagiri V."/>
            <person name="Nash W.E."/>
            <person name="Mardis E.R."/>
            <person name="Wilson R.K."/>
        </authorList>
    </citation>
    <scope>NUCLEOTIDE SEQUENCE [LARGE SCALE GENOMIC DNA]</scope>
    <source>
        <strain evidence="1 2">DSM 30120</strain>
    </source>
</reference>
<name>B6XEY3_9GAMM</name>
<dbReference type="eggNOG" id="ENOG5031D19">
    <property type="taxonomic scope" value="Bacteria"/>
</dbReference>
<dbReference type="GeneID" id="57293584"/>
<evidence type="ECO:0000313" key="2">
    <source>
        <dbReference type="Proteomes" id="UP000003729"/>
    </source>
</evidence>
<proteinExistence type="predicted"/>
<gene>
    <name evidence="1" type="ORF">PROVALCAL_01914</name>
</gene>
<dbReference type="AlphaFoldDB" id="B6XEY3"/>
<dbReference type="RefSeq" id="WP_006658859.1">
    <property type="nucleotide sequence ID" value="NZ_ABXW01000046.1"/>
</dbReference>
<organism evidence="1 2">
    <name type="scientific">Providencia alcalifaciens DSM 30120</name>
    <dbReference type="NCBI Taxonomy" id="520999"/>
    <lineage>
        <taxon>Bacteria</taxon>
        <taxon>Pseudomonadati</taxon>
        <taxon>Pseudomonadota</taxon>
        <taxon>Gammaproteobacteria</taxon>
        <taxon>Enterobacterales</taxon>
        <taxon>Morganellaceae</taxon>
        <taxon>Providencia</taxon>
    </lineage>
</organism>
<protein>
    <submittedName>
        <fullName evidence="1">Uncharacterized protein</fullName>
    </submittedName>
</protein>
<dbReference type="Proteomes" id="UP000003729">
    <property type="component" value="Unassembled WGS sequence"/>
</dbReference>